<accession>A0ABD2YAZ9</accession>
<evidence type="ECO:0000256" key="2">
    <source>
        <dbReference type="ARBA" id="ARBA00022692"/>
    </source>
</evidence>
<keyword evidence="2" id="KW-0812">Transmembrane</keyword>
<organism evidence="6 7">
    <name type="scientific">Cinchona calisaya</name>
    <dbReference type="NCBI Taxonomy" id="153742"/>
    <lineage>
        <taxon>Eukaryota</taxon>
        <taxon>Viridiplantae</taxon>
        <taxon>Streptophyta</taxon>
        <taxon>Embryophyta</taxon>
        <taxon>Tracheophyta</taxon>
        <taxon>Spermatophyta</taxon>
        <taxon>Magnoliopsida</taxon>
        <taxon>eudicotyledons</taxon>
        <taxon>Gunneridae</taxon>
        <taxon>Pentapetalae</taxon>
        <taxon>asterids</taxon>
        <taxon>lamiids</taxon>
        <taxon>Gentianales</taxon>
        <taxon>Rubiaceae</taxon>
        <taxon>Cinchonoideae</taxon>
        <taxon>Cinchoneae</taxon>
        <taxon>Cinchona</taxon>
    </lineage>
</organism>
<dbReference type="AlphaFoldDB" id="A0ABD2YAZ9"/>
<dbReference type="Proteomes" id="UP001630127">
    <property type="component" value="Unassembled WGS sequence"/>
</dbReference>
<keyword evidence="7" id="KW-1185">Reference proteome</keyword>
<evidence type="ECO:0000256" key="1">
    <source>
        <dbReference type="ARBA" id="ARBA00004167"/>
    </source>
</evidence>
<reference evidence="6 7" key="1">
    <citation type="submission" date="2024-11" db="EMBL/GenBank/DDBJ databases">
        <title>A near-complete genome assembly of Cinchona calisaya.</title>
        <authorList>
            <person name="Lian D.C."/>
            <person name="Zhao X.W."/>
            <person name="Wei L."/>
        </authorList>
    </citation>
    <scope>NUCLEOTIDE SEQUENCE [LARGE SCALE GENOMIC DNA]</scope>
    <source>
        <tissue evidence="6">Nenye</tissue>
    </source>
</reference>
<sequence length="72" mass="8206">MSYDSRAHLKMVNRMVKTAMWCLQDRADDRPSMGKVAKMLEGTVDITEPKRPVIFYLGTDEQNGTLNNSTQN</sequence>
<evidence type="ECO:0000313" key="7">
    <source>
        <dbReference type="Proteomes" id="UP001630127"/>
    </source>
</evidence>
<comment type="caution">
    <text evidence="6">The sequence shown here is derived from an EMBL/GenBank/DDBJ whole genome shotgun (WGS) entry which is preliminary data.</text>
</comment>
<comment type="subcellular location">
    <subcellularLocation>
        <location evidence="1">Membrane</location>
        <topology evidence="1">Single-pass membrane protein</topology>
    </subcellularLocation>
</comment>
<dbReference type="PANTHER" id="PTHR47974:SF6">
    <property type="entry name" value="NON-SPECIFIC SERINE_THREONINE PROTEIN KINASE"/>
    <property type="match status" value="1"/>
</dbReference>
<proteinExistence type="predicted"/>
<evidence type="ECO:0000313" key="6">
    <source>
        <dbReference type="EMBL" id="KAL3504350.1"/>
    </source>
</evidence>
<dbReference type="GO" id="GO:0016020">
    <property type="term" value="C:membrane"/>
    <property type="evidence" value="ECO:0007669"/>
    <property type="project" value="UniProtKB-SubCell"/>
</dbReference>
<name>A0ABD2YAZ9_9GENT</name>
<evidence type="ECO:0000256" key="4">
    <source>
        <dbReference type="ARBA" id="ARBA00022989"/>
    </source>
</evidence>
<gene>
    <name evidence="6" type="ORF">ACH5RR_034191</name>
</gene>
<dbReference type="PANTHER" id="PTHR47974">
    <property type="entry name" value="OS07G0415500 PROTEIN"/>
    <property type="match status" value="1"/>
</dbReference>
<protein>
    <submittedName>
        <fullName evidence="6">Uncharacterized protein</fullName>
    </submittedName>
</protein>
<keyword evidence="3" id="KW-0732">Signal</keyword>
<evidence type="ECO:0000256" key="3">
    <source>
        <dbReference type="ARBA" id="ARBA00022729"/>
    </source>
</evidence>
<keyword evidence="4" id="KW-1133">Transmembrane helix</keyword>
<dbReference type="EMBL" id="JBJUIK010000014">
    <property type="protein sequence ID" value="KAL3504350.1"/>
    <property type="molecule type" value="Genomic_DNA"/>
</dbReference>
<keyword evidence="5" id="KW-0472">Membrane</keyword>
<evidence type="ECO:0000256" key="5">
    <source>
        <dbReference type="ARBA" id="ARBA00023136"/>
    </source>
</evidence>